<dbReference type="SMART" id="SM00062">
    <property type="entry name" value="PBPb"/>
    <property type="match status" value="1"/>
</dbReference>
<dbReference type="PANTHER" id="PTHR35936:SF34">
    <property type="entry name" value="ABC TRANSPORTER EXTRACELLULAR-BINDING PROTEIN YCKB-RELATED"/>
    <property type="match status" value="1"/>
</dbReference>
<reference evidence="3 4" key="1">
    <citation type="submission" date="2020-07" db="EMBL/GenBank/DDBJ databases">
        <title>Facklamia lactis sp. nov., isolated from raw milk.</title>
        <authorList>
            <person name="Doll E.V."/>
            <person name="Huptas C."/>
            <person name="Staib L."/>
            <person name="Wenning M."/>
            <person name="Scherer S."/>
        </authorList>
    </citation>
    <scope>NUCLEOTIDE SEQUENCE [LARGE SCALE GENOMIC DNA]</scope>
    <source>
        <strain evidence="3 4">DSM 111018</strain>
    </source>
</reference>
<evidence type="ECO:0000313" key="3">
    <source>
        <dbReference type="EMBL" id="MBG9985664.1"/>
    </source>
</evidence>
<accession>A0ABS0LNF3</accession>
<comment type="caution">
    <text evidence="3">The sequence shown here is derived from an EMBL/GenBank/DDBJ whole genome shotgun (WGS) entry which is preliminary data.</text>
</comment>
<dbReference type="SUPFAM" id="SSF53850">
    <property type="entry name" value="Periplasmic binding protein-like II"/>
    <property type="match status" value="1"/>
</dbReference>
<dbReference type="Gene3D" id="3.40.190.10">
    <property type="entry name" value="Periplasmic binding protein-like II"/>
    <property type="match status" value="2"/>
</dbReference>
<gene>
    <name evidence="3" type="ORF">HZY91_02010</name>
</gene>
<organism evidence="3 4">
    <name type="scientific">Facklamia lactis</name>
    <dbReference type="NCBI Taxonomy" id="2749967"/>
    <lineage>
        <taxon>Bacteria</taxon>
        <taxon>Bacillati</taxon>
        <taxon>Bacillota</taxon>
        <taxon>Bacilli</taxon>
        <taxon>Lactobacillales</taxon>
        <taxon>Aerococcaceae</taxon>
        <taxon>Facklamia</taxon>
    </lineage>
</organism>
<dbReference type="EMBL" id="JACBXQ010000001">
    <property type="protein sequence ID" value="MBG9985664.1"/>
    <property type="molecule type" value="Genomic_DNA"/>
</dbReference>
<proteinExistence type="predicted"/>
<dbReference type="InterPro" id="IPR001638">
    <property type="entry name" value="Solute-binding_3/MltF_N"/>
</dbReference>
<evidence type="ECO:0000313" key="4">
    <source>
        <dbReference type="Proteomes" id="UP000721415"/>
    </source>
</evidence>
<feature type="domain" description="Solute-binding protein family 3/N-terminal" evidence="2">
    <location>
        <begin position="35"/>
        <end position="262"/>
    </location>
</feature>
<name>A0ABS0LNF3_9LACT</name>
<dbReference type="CDD" id="cd00996">
    <property type="entry name" value="PBP2_AatB_like"/>
    <property type="match status" value="1"/>
</dbReference>
<dbReference type="RefSeq" id="WP_197114184.1">
    <property type="nucleotide sequence ID" value="NZ_JACBXQ010000001.1"/>
</dbReference>
<sequence>MKKALTIVLVVVGLSILFGPGLRSNLAAEIQPDEKVIIGFDSTFAPFGFKDEQGNHVGFDLDLAEEILGRMGMEYEFQPIDWTMKETELKSGQIDMIWNGYSVTPERQEVVTFSAPYIQNRQVIMTKRDSNIQSKADLAGKVIATQEQSASYEAVMRESDFAASLDGGEPVTYATFVEVFSELDNGRVEAIVVDELLALYYIEQQGESDQYRTLDDHFGTEDYAVGFRQDDQAFVESFNKVLKEVIDDGTMEAIEAKWFAGIEKPNQAN</sequence>
<dbReference type="PANTHER" id="PTHR35936">
    <property type="entry name" value="MEMBRANE-BOUND LYTIC MUREIN TRANSGLYCOSYLASE F"/>
    <property type="match status" value="1"/>
</dbReference>
<evidence type="ECO:0000259" key="2">
    <source>
        <dbReference type="SMART" id="SM00062"/>
    </source>
</evidence>
<dbReference type="Proteomes" id="UP000721415">
    <property type="component" value="Unassembled WGS sequence"/>
</dbReference>
<protein>
    <submittedName>
        <fullName evidence="3">Amino acid ABC transporter substrate-binding protein</fullName>
    </submittedName>
</protein>
<keyword evidence="1" id="KW-0732">Signal</keyword>
<keyword evidence="4" id="KW-1185">Reference proteome</keyword>
<evidence type="ECO:0000256" key="1">
    <source>
        <dbReference type="ARBA" id="ARBA00022729"/>
    </source>
</evidence>
<dbReference type="Pfam" id="PF00497">
    <property type="entry name" value="SBP_bac_3"/>
    <property type="match status" value="1"/>
</dbReference>